<dbReference type="Proteomes" id="UP000091857">
    <property type="component" value="Chromosome 1"/>
</dbReference>
<dbReference type="EMBL" id="CM004387">
    <property type="protein sequence ID" value="OAY62154.2"/>
    <property type="molecule type" value="Genomic_DNA"/>
</dbReference>
<sequence length="891" mass="96807">MGSETNGCNGNGSQIPPGMKKMVNTLKEIVNNNCSDSEIYSVLRECDMNPNDAVQRLLSQDIFHEVKSKRERRKEMKEMQESKARGSNNGYRRVKAGAENKVGHVSSQVSYYDLDKAAYMRENLSVASSIISSSPLTSRVRTMNEQPSFHCDSSNDDNGRQNVGTGGAISSFEQRFRDSQAPSFTGSSVHVSMADIVKMGRPRAWDSYMADETSNTLQDTNARDSLHCFLKVFHDSSSSPSLGVHQDLQCPHPASVPKTLHQSDNITNQHNFDGEWPAIEQQADVSRSSILSSSTTSSIGMLPNQCHLFDDGINLPKNSQPEVQVSERNVACKILGSNCFEFDSPSNGWGKLTSARGASHSNDGSLKDMISYDSHGCMNELHEGREICSHDYFANGSAPLNDIASSTAVSLQQLSLGKEAKFVRTSEDDCALVFPNDIHTLGADCSHLSFGTYKSGVHAASSVPLASKPSKSNMEPSAVIDRNLGYVGESQCSEQVGYVSEIHQLNADGNNHNLSVSSQPELMTQDIDEVNSGYDYMSSKSVSDSCFKNIQKTNSPSPVVRSPCANNVHPLHRELQVSSTPVPVDSLTSVVQFVGGSDCAHSYFPGTQSLTSKYNDIVSSAGIPTIPMAEIMCSGAFSLPKSHSSTLPGVGLGAGHVLPQHLIAHPQSTLSWEELIYLSGSCCSAVPQTYPCTPTAFQQAYQDSSANISVLHDHLAGMKYNLQHLKCVSPRTRSSLPLFSANISGYGGLENPSNLSGRFLDDLSAAPNVGLVNPSNLPTTNGSAVGYNAFLHAQYKEGNNFAMLQQVKDYGHGSRTLSAFPDNGYYNLDGQDQLLSTYQQLSQNYVRLGSANANHSQQRISRDEQQSLGDLAFRSSQVPSKQLHPVWQHIY</sequence>
<protein>
    <submittedName>
        <fullName evidence="1">Uncharacterized protein</fullName>
    </submittedName>
</protein>
<organism evidence="1 2">
    <name type="scientific">Manihot esculenta</name>
    <name type="common">Cassava</name>
    <name type="synonym">Jatropha manihot</name>
    <dbReference type="NCBI Taxonomy" id="3983"/>
    <lineage>
        <taxon>Eukaryota</taxon>
        <taxon>Viridiplantae</taxon>
        <taxon>Streptophyta</taxon>
        <taxon>Embryophyta</taxon>
        <taxon>Tracheophyta</taxon>
        <taxon>Spermatophyta</taxon>
        <taxon>Magnoliopsida</taxon>
        <taxon>eudicotyledons</taxon>
        <taxon>Gunneridae</taxon>
        <taxon>Pentapetalae</taxon>
        <taxon>rosids</taxon>
        <taxon>fabids</taxon>
        <taxon>Malpighiales</taxon>
        <taxon>Euphorbiaceae</taxon>
        <taxon>Crotonoideae</taxon>
        <taxon>Manihoteae</taxon>
        <taxon>Manihot</taxon>
    </lineage>
</organism>
<keyword evidence="2" id="KW-1185">Reference proteome</keyword>
<proteinExistence type="predicted"/>
<accession>A0ACC8EAC7</accession>
<gene>
    <name evidence="1" type="ORF">MANES_01G130100v8</name>
</gene>
<evidence type="ECO:0000313" key="2">
    <source>
        <dbReference type="Proteomes" id="UP000091857"/>
    </source>
</evidence>
<name>A0ACC8EAC7_MANES</name>
<evidence type="ECO:0000313" key="1">
    <source>
        <dbReference type="EMBL" id="OAY62154.2"/>
    </source>
</evidence>
<comment type="caution">
    <text evidence="1">The sequence shown here is derived from an EMBL/GenBank/DDBJ whole genome shotgun (WGS) entry which is preliminary data.</text>
</comment>
<reference evidence="2" key="1">
    <citation type="journal article" date="2016" name="Nat. Biotechnol.">
        <title>Sequencing wild and cultivated cassava and related species reveals extensive interspecific hybridization and genetic diversity.</title>
        <authorList>
            <person name="Bredeson J.V."/>
            <person name="Lyons J.B."/>
            <person name="Prochnik S.E."/>
            <person name="Wu G.A."/>
            <person name="Ha C.M."/>
            <person name="Edsinger-Gonzales E."/>
            <person name="Grimwood J."/>
            <person name="Schmutz J."/>
            <person name="Rabbi I.Y."/>
            <person name="Egesi C."/>
            <person name="Nauluvula P."/>
            <person name="Lebot V."/>
            <person name="Ndunguru J."/>
            <person name="Mkamilo G."/>
            <person name="Bart R.S."/>
            <person name="Setter T.L."/>
            <person name="Gleadow R.M."/>
            <person name="Kulakow P."/>
            <person name="Ferguson M.E."/>
            <person name="Rounsley S."/>
            <person name="Rokhsar D.S."/>
        </authorList>
    </citation>
    <scope>NUCLEOTIDE SEQUENCE [LARGE SCALE GENOMIC DNA]</scope>
    <source>
        <strain evidence="2">cv. AM560-2</strain>
    </source>
</reference>